<keyword evidence="3" id="KW-1185">Reference proteome</keyword>
<sequence>MFSRLAILLLGGEPERDIFATKLAFAESASVPLKVFASSPGFGAEERLWPVEAAGQLVLSYEAVDTVTNFSTMIPKLLEAEVGKVLLVTSSYHMPRALAIADVMLSDKNITFEPMSVDSTQPLERQWKIWRDVLRARIWRCTGWDFRWLEKMLLFWRRPHDGTLVC</sequence>
<comment type="caution">
    <text evidence="2">The sequence shown here is derived from an EMBL/GenBank/DDBJ whole genome shotgun (WGS) entry which is preliminary data.</text>
</comment>
<feature type="domain" description="DUF218" evidence="1">
    <location>
        <begin position="54"/>
        <end position="128"/>
    </location>
</feature>
<dbReference type="Pfam" id="PF02698">
    <property type="entry name" value="DUF218"/>
    <property type="match status" value="1"/>
</dbReference>
<protein>
    <recommendedName>
        <fullName evidence="1">DUF218 domain-containing protein</fullName>
    </recommendedName>
</protein>
<evidence type="ECO:0000313" key="3">
    <source>
        <dbReference type="Proteomes" id="UP001178507"/>
    </source>
</evidence>
<dbReference type="AlphaFoldDB" id="A0AA36NBI1"/>
<name>A0AA36NBI1_9DINO</name>
<organism evidence="2 3">
    <name type="scientific">Effrenium voratum</name>
    <dbReference type="NCBI Taxonomy" id="2562239"/>
    <lineage>
        <taxon>Eukaryota</taxon>
        <taxon>Sar</taxon>
        <taxon>Alveolata</taxon>
        <taxon>Dinophyceae</taxon>
        <taxon>Suessiales</taxon>
        <taxon>Symbiodiniaceae</taxon>
        <taxon>Effrenium</taxon>
    </lineage>
</organism>
<dbReference type="EMBL" id="CAUJNA010003351">
    <property type="protein sequence ID" value="CAJ1399889.1"/>
    <property type="molecule type" value="Genomic_DNA"/>
</dbReference>
<gene>
    <name evidence="2" type="ORF">EVOR1521_LOCUS23342</name>
</gene>
<dbReference type="Proteomes" id="UP001178507">
    <property type="component" value="Unassembled WGS sequence"/>
</dbReference>
<reference evidence="2" key="1">
    <citation type="submission" date="2023-08" db="EMBL/GenBank/DDBJ databases">
        <authorList>
            <person name="Chen Y."/>
            <person name="Shah S."/>
            <person name="Dougan E. K."/>
            <person name="Thang M."/>
            <person name="Chan C."/>
        </authorList>
    </citation>
    <scope>NUCLEOTIDE SEQUENCE</scope>
</reference>
<accession>A0AA36NBI1</accession>
<proteinExistence type="predicted"/>
<dbReference type="InterPro" id="IPR003848">
    <property type="entry name" value="DUF218"/>
</dbReference>
<evidence type="ECO:0000313" key="2">
    <source>
        <dbReference type="EMBL" id="CAJ1399889.1"/>
    </source>
</evidence>
<evidence type="ECO:0000259" key="1">
    <source>
        <dbReference type="Pfam" id="PF02698"/>
    </source>
</evidence>